<evidence type="ECO:0000313" key="2">
    <source>
        <dbReference type="Proteomes" id="UP000053176"/>
    </source>
</evidence>
<dbReference type="EMBL" id="LPWA01000007">
    <property type="protein sequence ID" value="KUM28571.1"/>
    <property type="molecule type" value="Genomic_DNA"/>
</dbReference>
<dbReference type="Proteomes" id="UP000053176">
    <property type="component" value="Unassembled WGS sequence"/>
</dbReference>
<sequence>MDFRPACKGMRAKLEARLDQDGARNILDAAHPVQHRPAGKQLRATNRHCRLLMRISDNREHRFFAQRS</sequence>
<gene>
    <name evidence="1" type="ORF">AU467_34540</name>
</gene>
<dbReference type="AlphaFoldDB" id="A0A101KX35"/>
<name>A0A101KX35_RHILI</name>
<comment type="caution">
    <text evidence="1">The sequence shown here is derived from an EMBL/GenBank/DDBJ whole genome shotgun (WGS) entry which is preliminary data.</text>
</comment>
<organism evidence="1 2">
    <name type="scientific">Rhizobium loti</name>
    <name type="common">Mesorhizobium loti</name>
    <dbReference type="NCBI Taxonomy" id="381"/>
    <lineage>
        <taxon>Bacteria</taxon>
        <taxon>Pseudomonadati</taxon>
        <taxon>Pseudomonadota</taxon>
        <taxon>Alphaproteobacteria</taxon>
        <taxon>Hyphomicrobiales</taxon>
        <taxon>Phyllobacteriaceae</taxon>
        <taxon>Mesorhizobium</taxon>
    </lineage>
</organism>
<proteinExistence type="predicted"/>
<accession>A0A101KX35</accession>
<reference evidence="1 2" key="1">
    <citation type="submission" date="2015-12" db="EMBL/GenBank/DDBJ databases">
        <title>Draft genome sequence of Mesorhizobium sp. UFLA 01-765, a multitolerant efficient symbiont and plant-growth promoting strain isolated from Zn-mining soil using Leucaena leucocephala as a trap plant.</title>
        <authorList>
            <person name="Rangel W.M."/>
            <person name="Thijs S."/>
            <person name="Longatti S.M."/>
            <person name="Moreira F.M."/>
            <person name="Weyens N."/>
            <person name="Vangronsveld J."/>
            <person name="Van Hamme J.D."/>
            <person name="Bottos E.M."/>
            <person name="Rineau F."/>
        </authorList>
    </citation>
    <scope>NUCLEOTIDE SEQUENCE [LARGE SCALE GENOMIC DNA]</scope>
    <source>
        <strain evidence="1 2">UFLA 01-765</strain>
    </source>
</reference>
<evidence type="ECO:0000313" key="1">
    <source>
        <dbReference type="EMBL" id="KUM28571.1"/>
    </source>
</evidence>
<protein>
    <submittedName>
        <fullName evidence="1">Uncharacterized protein</fullName>
    </submittedName>
</protein>